<keyword evidence="4 9" id="KW-0378">Hydrolase</keyword>
<dbReference type="GO" id="GO:0016887">
    <property type="term" value="F:ATP hydrolysis activity"/>
    <property type="evidence" value="ECO:0007669"/>
    <property type="project" value="RHEA"/>
</dbReference>
<keyword evidence="4" id="KW-0234">DNA repair</keyword>
<keyword evidence="9" id="KW-0347">Helicase</keyword>
<feature type="binding site" evidence="4">
    <location>
        <position position="21"/>
    </location>
    <ligand>
        <name>ATP</name>
        <dbReference type="ChEBI" id="CHEBI:30616"/>
    </ligand>
</feature>
<evidence type="ECO:0000259" key="6">
    <source>
        <dbReference type="Pfam" id="PF05491"/>
    </source>
</evidence>
<evidence type="ECO:0000256" key="2">
    <source>
        <dbReference type="ARBA" id="ARBA00022840"/>
    </source>
</evidence>
<comment type="caution">
    <text evidence="4">Lacks conserved residue(s) required for the propagation of feature annotation.</text>
</comment>
<dbReference type="Pfam" id="PF17864">
    <property type="entry name" value="AAA_lid_4"/>
    <property type="match status" value="1"/>
</dbReference>
<dbReference type="InterPro" id="IPR036388">
    <property type="entry name" value="WH-like_DNA-bd_sf"/>
</dbReference>
<comment type="domain">
    <text evidence="4">Has 3 domains, the large (RuvB-L) and small ATPase (RuvB-S) domains and the C-terminal head (RuvB-H) domain. The head domain binds DNA, while the ATPase domains jointly bind ATP, ADP or are empty depending on the state of the subunit in the translocation cycle. During a single DNA translocation step the structure of each domain remains the same, but their relative positions change.</text>
</comment>
<feature type="binding site" evidence="4">
    <location>
        <position position="65"/>
    </location>
    <ligand>
        <name>ATP</name>
        <dbReference type="ChEBI" id="CHEBI:30616"/>
    </ligand>
</feature>
<dbReference type="AlphaFoldDB" id="A0A5B9PJ77"/>
<evidence type="ECO:0000313" key="9">
    <source>
        <dbReference type="EMBL" id="QEG24706.1"/>
    </source>
</evidence>
<evidence type="ECO:0000256" key="1">
    <source>
        <dbReference type="ARBA" id="ARBA00022741"/>
    </source>
</evidence>
<feature type="binding site" evidence="4">
    <location>
        <position position="181"/>
    </location>
    <ligand>
        <name>ATP</name>
        <dbReference type="ChEBI" id="CHEBI:30616"/>
    </ligand>
</feature>
<dbReference type="GO" id="GO:0000400">
    <property type="term" value="F:four-way junction DNA binding"/>
    <property type="evidence" value="ECO:0007669"/>
    <property type="project" value="UniProtKB-UniRule"/>
</dbReference>
<dbReference type="KEGG" id="mff:MFFC18_46280"/>
<dbReference type="InterPro" id="IPR027417">
    <property type="entry name" value="P-loop_NTPase"/>
</dbReference>
<dbReference type="Pfam" id="PF05491">
    <property type="entry name" value="WHD_RuvB"/>
    <property type="match status" value="1"/>
</dbReference>
<organism evidence="9 10">
    <name type="scientific">Mariniblastus fucicola</name>
    <dbReference type="NCBI Taxonomy" id="980251"/>
    <lineage>
        <taxon>Bacteria</taxon>
        <taxon>Pseudomonadati</taxon>
        <taxon>Planctomycetota</taxon>
        <taxon>Planctomycetia</taxon>
        <taxon>Pirellulales</taxon>
        <taxon>Pirellulaceae</taxon>
        <taxon>Mariniblastus</taxon>
    </lineage>
</organism>
<dbReference type="GO" id="GO:0006281">
    <property type="term" value="P:DNA repair"/>
    <property type="evidence" value="ECO:0007669"/>
    <property type="project" value="UniProtKB-UniRule"/>
</dbReference>
<feature type="binding site" evidence="4">
    <location>
        <position position="315"/>
    </location>
    <ligand>
        <name>DNA</name>
        <dbReference type="ChEBI" id="CHEBI:16991"/>
    </ligand>
</feature>
<comment type="subunit">
    <text evidence="4">Homohexamer. Forms an RuvA(8)-RuvB(12)-Holliday junction (HJ) complex. HJ DNA is sandwiched between 2 RuvA tetramers; dsDNA enters through RuvA and exits via RuvB. An RuvB hexamer assembles on each DNA strand where it exits the tetramer. Each RuvB hexamer is contacted by two RuvA subunits (via domain III) on 2 adjacent RuvB subunits; this complex drives branch migration. In the full resolvosome a probable DNA-RuvA(4)-RuvB(12)-RuvC(2) complex forms which resolves the HJ.</text>
</comment>
<feature type="binding site" evidence="4">
    <location>
        <position position="67"/>
    </location>
    <ligand>
        <name>ATP</name>
        <dbReference type="ChEBI" id="CHEBI:30616"/>
    </ligand>
</feature>
<gene>
    <name evidence="9" type="primary">ruvB_2</name>
    <name evidence="4" type="synonym">ruvB</name>
    <name evidence="9" type="ORF">MFFC18_46280</name>
</gene>
<dbReference type="OrthoDB" id="9804478at2"/>
<dbReference type="Pfam" id="PF05496">
    <property type="entry name" value="RuvB_N"/>
    <property type="match status" value="1"/>
</dbReference>
<feature type="domain" description="RuvB AAA lid" evidence="8">
    <location>
        <begin position="181"/>
        <end position="254"/>
    </location>
</feature>
<dbReference type="SUPFAM" id="SSF52540">
    <property type="entry name" value="P-loop containing nucleoside triphosphate hydrolases"/>
    <property type="match status" value="1"/>
</dbReference>
<dbReference type="EC" id="3.6.4.-" evidence="4"/>
<proteinExistence type="inferred from homology"/>
<keyword evidence="1 4" id="KW-0547">Nucleotide-binding</keyword>
<feature type="binding site" evidence="4">
    <location>
        <position position="66"/>
    </location>
    <ligand>
        <name>Mg(2+)</name>
        <dbReference type="ChEBI" id="CHEBI:18420"/>
    </ligand>
</feature>
<comment type="similarity">
    <text evidence="4">Belongs to the RuvB family.</text>
</comment>
<dbReference type="GO" id="GO:0048476">
    <property type="term" value="C:Holliday junction resolvase complex"/>
    <property type="evidence" value="ECO:0007669"/>
    <property type="project" value="UniProtKB-UniRule"/>
</dbReference>
<dbReference type="PANTHER" id="PTHR42848">
    <property type="match status" value="1"/>
</dbReference>
<comment type="function">
    <text evidence="4">The RuvA-RuvB-RuvC complex processes Holliday junction (HJ) DNA during genetic recombination and DNA repair, while the RuvA-RuvB complex plays an important role in the rescue of blocked DNA replication forks via replication fork reversal (RFR). RuvA specifically binds to HJ cruciform DNA, conferring on it an open structure. The RuvB hexamer acts as an ATP-dependent pump, pulling dsDNA into and through the RuvAB complex. RuvB forms 2 homohexamers on either side of HJ DNA bound by 1 or 2 RuvA tetramers; 4 subunits per hexamer contact DNA at a time. Coordinated motions by a converter formed by DNA-disengaged RuvB subunits stimulates ATP hydrolysis and nucleotide exchange. Immobilization of the converter enables RuvB to convert the ATP-contained energy into a lever motion, pulling 2 nucleotides of DNA out of the RuvA tetramer per ATP hydrolyzed, thus driving DNA branch migration. The RuvB motors rotate together with the DNA substrate, which together with the progressing nucleotide cycle form the mechanistic basis for DNA recombination by continuous HJ branch migration. Branch migration allows RuvC to scan DNA until it finds its consensus sequence, where it cleaves and resolves cruciform DNA.</text>
</comment>
<dbReference type="GO" id="GO:0005524">
    <property type="term" value="F:ATP binding"/>
    <property type="evidence" value="ECO:0007669"/>
    <property type="project" value="UniProtKB-UniRule"/>
</dbReference>
<name>A0A5B9PJ77_9BACT</name>
<dbReference type="InterPro" id="IPR004605">
    <property type="entry name" value="DNA_helicase_Holl-junc_RuvB"/>
</dbReference>
<dbReference type="GO" id="GO:0005737">
    <property type="term" value="C:cytoplasm"/>
    <property type="evidence" value="ECO:0007669"/>
    <property type="project" value="UniProtKB-SubCell"/>
</dbReference>
<keyword evidence="4" id="KW-0227">DNA damage</keyword>
<dbReference type="GO" id="GO:0006310">
    <property type="term" value="P:DNA recombination"/>
    <property type="evidence" value="ECO:0007669"/>
    <property type="project" value="UniProtKB-UniRule"/>
</dbReference>
<dbReference type="InterPro" id="IPR041445">
    <property type="entry name" value="AAA_lid_4"/>
</dbReference>
<evidence type="ECO:0000259" key="7">
    <source>
        <dbReference type="Pfam" id="PF05496"/>
    </source>
</evidence>
<protein>
    <recommendedName>
        <fullName evidence="4">Holliday junction branch migration complex subunit RuvB</fullName>
        <ecNumber evidence="4">3.6.4.-</ecNumber>
    </recommendedName>
</protein>
<dbReference type="NCBIfam" id="TIGR00635">
    <property type="entry name" value="ruvB"/>
    <property type="match status" value="1"/>
</dbReference>
<dbReference type="Proteomes" id="UP000322214">
    <property type="component" value="Chromosome"/>
</dbReference>
<dbReference type="RefSeq" id="WP_084416987.1">
    <property type="nucleotide sequence ID" value="NZ_CP042912.1"/>
</dbReference>
<keyword evidence="4" id="KW-0963">Cytoplasm</keyword>
<keyword evidence="10" id="KW-1185">Reference proteome</keyword>
<feature type="region of interest" description="Small ATPAse domain (RuvB-S)" evidence="4">
    <location>
        <begin position="182"/>
        <end position="252"/>
    </location>
</feature>
<feature type="region of interest" description="Head domain (RuvB-H)" evidence="4">
    <location>
        <begin position="255"/>
        <end position="340"/>
    </location>
</feature>
<dbReference type="PANTHER" id="PTHR42848:SF1">
    <property type="entry name" value="HOLLIDAY JUNCTION BRANCH MIGRATION COMPLEX SUBUNIT RUVB"/>
    <property type="match status" value="1"/>
</dbReference>
<dbReference type="HAMAP" id="MF_00016">
    <property type="entry name" value="DNA_HJ_migration_RuvB"/>
    <property type="match status" value="1"/>
</dbReference>
<dbReference type="STRING" id="980251.GCA_001642875_00941"/>
<dbReference type="GO" id="GO:0009378">
    <property type="term" value="F:four-way junction helicase activity"/>
    <property type="evidence" value="ECO:0007669"/>
    <property type="project" value="InterPro"/>
</dbReference>
<dbReference type="CDD" id="cd00009">
    <property type="entry name" value="AAA"/>
    <property type="match status" value="1"/>
</dbReference>
<keyword evidence="3 4" id="KW-0238">DNA-binding</keyword>
<reference evidence="9 10" key="1">
    <citation type="submission" date="2019-08" db="EMBL/GenBank/DDBJ databases">
        <title>Deep-cultivation of Planctomycetes and their phenomic and genomic characterization uncovers novel biology.</title>
        <authorList>
            <person name="Wiegand S."/>
            <person name="Jogler M."/>
            <person name="Boedeker C."/>
            <person name="Pinto D."/>
            <person name="Vollmers J."/>
            <person name="Rivas-Marin E."/>
            <person name="Kohn T."/>
            <person name="Peeters S.H."/>
            <person name="Heuer A."/>
            <person name="Rast P."/>
            <person name="Oberbeckmann S."/>
            <person name="Bunk B."/>
            <person name="Jeske O."/>
            <person name="Meyerdierks A."/>
            <person name="Storesund J.E."/>
            <person name="Kallscheuer N."/>
            <person name="Luecker S."/>
            <person name="Lage O.M."/>
            <person name="Pohl T."/>
            <person name="Merkel B.J."/>
            <person name="Hornburger P."/>
            <person name="Mueller R.-W."/>
            <person name="Bruemmer F."/>
            <person name="Labrenz M."/>
            <person name="Spormann A.M."/>
            <person name="Op den Camp H."/>
            <person name="Overmann J."/>
            <person name="Amann R."/>
            <person name="Jetten M.S.M."/>
            <person name="Mascher T."/>
            <person name="Medema M.H."/>
            <person name="Devos D.P."/>
            <person name="Kaster A.-K."/>
            <person name="Ovreas L."/>
            <person name="Rohde M."/>
            <person name="Galperin M.Y."/>
            <person name="Jogler C."/>
        </authorList>
    </citation>
    <scope>NUCLEOTIDE SEQUENCE [LARGE SCALE GENOMIC DNA]</scope>
    <source>
        <strain evidence="9 10">FC18</strain>
    </source>
</reference>
<dbReference type="EMBL" id="CP042912">
    <property type="protein sequence ID" value="QEG24706.1"/>
    <property type="molecule type" value="Genomic_DNA"/>
</dbReference>
<dbReference type="Gene3D" id="1.10.10.10">
    <property type="entry name" value="Winged helix-like DNA-binding domain superfamily/Winged helix DNA-binding domain"/>
    <property type="match status" value="1"/>
</dbReference>
<dbReference type="InterPro" id="IPR008824">
    <property type="entry name" value="RuvB-like_N"/>
</dbReference>
<keyword evidence="2 4" id="KW-0067">ATP-binding</keyword>
<feature type="domain" description="RuvB-like AAA+ ATPase" evidence="7">
    <location>
        <begin position="20"/>
        <end position="178"/>
    </location>
</feature>
<evidence type="ECO:0000313" key="10">
    <source>
        <dbReference type="Proteomes" id="UP000322214"/>
    </source>
</evidence>
<comment type="catalytic activity">
    <reaction evidence="4">
        <text>ATP + H2O = ADP + phosphate + H(+)</text>
        <dbReference type="Rhea" id="RHEA:13065"/>
        <dbReference type="ChEBI" id="CHEBI:15377"/>
        <dbReference type="ChEBI" id="CHEBI:15378"/>
        <dbReference type="ChEBI" id="CHEBI:30616"/>
        <dbReference type="ChEBI" id="CHEBI:43474"/>
        <dbReference type="ChEBI" id="CHEBI:456216"/>
    </reaction>
</comment>
<feature type="binding site" evidence="4">
    <location>
        <position position="218"/>
    </location>
    <ligand>
        <name>ATP</name>
        <dbReference type="ChEBI" id="CHEBI:30616"/>
    </ligand>
</feature>
<feature type="binding site" evidence="4">
    <location>
        <position position="171"/>
    </location>
    <ligand>
        <name>ATP</name>
        <dbReference type="ChEBI" id="CHEBI:30616"/>
    </ligand>
</feature>
<evidence type="ECO:0000256" key="3">
    <source>
        <dbReference type="ARBA" id="ARBA00023125"/>
    </source>
</evidence>
<dbReference type="Gene3D" id="1.10.8.60">
    <property type="match status" value="1"/>
</dbReference>
<evidence type="ECO:0000259" key="8">
    <source>
        <dbReference type="Pfam" id="PF17864"/>
    </source>
</evidence>
<feature type="region of interest" description="Disordered" evidence="5">
    <location>
        <begin position="1"/>
        <end position="21"/>
    </location>
</feature>
<feature type="domain" description="RuvB winged helix C-terminal" evidence="6">
    <location>
        <begin position="255"/>
        <end position="326"/>
    </location>
</feature>
<feature type="binding site" evidence="4">
    <location>
        <position position="310"/>
    </location>
    <ligand>
        <name>DNA</name>
        <dbReference type="ChEBI" id="CHEBI:16991"/>
    </ligand>
</feature>
<keyword evidence="4" id="KW-0233">DNA recombination</keyword>
<feature type="binding site" evidence="4">
    <location>
        <position position="66"/>
    </location>
    <ligand>
        <name>ATP</name>
        <dbReference type="ChEBI" id="CHEBI:30616"/>
    </ligand>
</feature>
<dbReference type="InterPro" id="IPR036390">
    <property type="entry name" value="WH_DNA-bd_sf"/>
</dbReference>
<feature type="binding site" evidence="4">
    <location>
        <position position="62"/>
    </location>
    <ligand>
        <name>ATP</name>
        <dbReference type="ChEBI" id="CHEBI:30616"/>
    </ligand>
</feature>
<dbReference type="Gene3D" id="3.40.50.300">
    <property type="entry name" value="P-loop containing nucleotide triphosphate hydrolases"/>
    <property type="match status" value="1"/>
</dbReference>
<dbReference type="InterPro" id="IPR008823">
    <property type="entry name" value="RuvB_wg_C"/>
</dbReference>
<evidence type="ECO:0000256" key="4">
    <source>
        <dbReference type="HAMAP-Rule" id="MF_00016"/>
    </source>
</evidence>
<evidence type="ECO:0000256" key="5">
    <source>
        <dbReference type="SAM" id="MobiDB-lite"/>
    </source>
</evidence>
<comment type="subcellular location">
    <subcellularLocation>
        <location evidence="4">Cytoplasm</location>
    </subcellularLocation>
</comment>
<dbReference type="NCBIfam" id="NF000868">
    <property type="entry name" value="PRK00080.1"/>
    <property type="match status" value="1"/>
</dbReference>
<feature type="binding site" evidence="4">
    <location>
        <begin position="128"/>
        <end position="130"/>
    </location>
    <ligand>
        <name>ATP</name>
        <dbReference type="ChEBI" id="CHEBI:30616"/>
    </ligand>
</feature>
<sequence>MARDIILSNNPSPDDDDPHLRPKRLSEMVGQRDVINRLEIAIDAAKQREEVLGHILFDGPPGLGKTTFATVIPAEMGVPVDFLSGPTLKAPKDLVPSLTNLRPSQVLFIDEIHRIPKAVEEYLYTAMEDFRIDMILGDGINARTHTFKLKPFTLIGATTRAGMLTGPLRDRFQIREHLGFYSLQELTEIIRRNANKLKIEIDDDAAIEIAERSRSTPRVANNRLRWVRDYAQSRADGKITVAVANKALEVAEIDKLGLDRQDRQYLDTLMRICLGGPTGIETIAATMNTATDTLSDEVEPFLLRSELILRTPRGRVATAKAYDHMKLPPPQPKEGQESMF</sequence>
<feature type="binding site" evidence="4">
    <location>
        <position position="20"/>
    </location>
    <ligand>
        <name>ATP</name>
        <dbReference type="ChEBI" id="CHEBI:30616"/>
    </ligand>
</feature>
<accession>A0A5B9PJ77</accession>
<dbReference type="SUPFAM" id="SSF46785">
    <property type="entry name" value="Winged helix' DNA-binding domain"/>
    <property type="match status" value="1"/>
</dbReference>